<keyword evidence="3" id="KW-0731">Sigma factor</keyword>
<dbReference type="InterPro" id="IPR039425">
    <property type="entry name" value="RNA_pol_sigma-70-like"/>
</dbReference>
<dbReference type="PANTHER" id="PTHR43133:SF46">
    <property type="entry name" value="RNA POLYMERASE SIGMA-70 FACTOR ECF SUBFAMILY"/>
    <property type="match status" value="1"/>
</dbReference>
<dbReference type="AlphaFoldDB" id="A0A4V2EZ67"/>
<name>A0A4V2EZ67_9BACT</name>
<dbReference type="InterPro" id="IPR014284">
    <property type="entry name" value="RNA_pol_sigma-70_dom"/>
</dbReference>
<dbReference type="Proteomes" id="UP000293874">
    <property type="component" value="Unassembled WGS sequence"/>
</dbReference>
<keyword evidence="2" id="KW-0805">Transcription regulation</keyword>
<evidence type="ECO:0000256" key="2">
    <source>
        <dbReference type="ARBA" id="ARBA00023015"/>
    </source>
</evidence>
<dbReference type="InterPro" id="IPR013324">
    <property type="entry name" value="RNA_pol_sigma_r3/r4-like"/>
</dbReference>
<evidence type="ECO:0000313" key="7">
    <source>
        <dbReference type="EMBL" id="RZS65430.1"/>
    </source>
</evidence>
<dbReference type="InterPro" id="IPR013325">
    <property type="entry name" value="RNA_pol_sigma_r2"/>
</dbReference>
<reference evidence="7 8" key="1">
    <citation type="submission" date="2019-02" db="EMBL/GenBank/DDBJ databases">
        <title>Genomic Encyclopedia of Type Strains, Phase IV (KMG-IV): sequencing the most valuable type-strain genomes for metagenomic binning, comparative biology and taxonomic classification.</title>
        <authorList>
            <person name="Goeker M."/>
        </authorList>
    </citation>
    <scope>NUCLEOTIDE SEQUENCE [LARGE SCALE GENOMIC DNA]</scope>
    <source>
        <strain evidence="7 8">DSM 18116</strain>
    </source>
</reference>
<dbReference type="EMBL" id="SGXA01000005">
    <property type="protein sequence ID" value="RZS65430.1"/>
    <property type="molecule type" value="Genomic_DNA"/>
</dbReference>
<evidence type="ECO:0000256" key="4">
    <source>
        <dbReference type="ARBA" id="ARBA00023163"/>
    </source>
</evidence>
<dbReference type="Pfam" id="PF04542">
    <property type="entry name" value="Sigma70_r2"/>
    <property type="match status" value="1"/>
</dbReference>
<dbReference type="SUPFAM" id="SSF88946">
    <property type="entry name" value="Sigma2 domain of RNA polymerase sigma factors"/>
    <property type="match status" value="1"/>
</dbReference>
<evidence type="ECO:0000259" key="6">
    <source>
        <dbReference type="Pfam" id="PF08281"/>
    </source>
</evidence>
<dbReference type="RefSeq" id="WP_130544097.1">
    <property type="nucleotide sequence ID" value="NZ_CP042431.1"/>
</dbReference>
<gene>
    <name evidence="7" type="ORF">EV199_5603</name>
</gene>
<proteinExistence type="inferred from homology"/>
<dbReference type="GO" id="GO:0003677">
    <property type="term" value="F:DNA binding"/>
    <property type="evidence" value="ECO:0007669"/>
    <property type="project" value="InterPro"/>
</dbReference>
<dbReference type="GO" id="GO:0006352">
    <property type="term" value="P:DNA-templated transcription initiation"/>
    <property type="evidence" value="ECO:0007669"/>
    <property type="project" value="InterPro"/>
</dbReference>
<dbReference type="OrthoDB" id="799938at2"/>
<dbReference type="InterPro" id="IPR036388">
    <property type="entry name" value="WH-like_DNA-bd_sf"/>
</dbReference>
<dbReference type="GO" id="GO:0016987">
    <property type="term" value="F:sigma factor activity"/>
    <property type="evidence" value="ECO:0007669"/>
    <property type="project" value="UniProtKB-KW"/>
</dbReference>
<comment type="caution">
    <text evidence="7">The sequence shown here is derived from an EMBL/GenBank/DDBJ whole genome shotgun (WGS) entry which is preliminary data.</text>
</comment>
<evidence type="ECO:0000256" key="1">
    <source>
        <dbReference type="ARBA" id="ARBA00010641"/>
    </source>
</evidence>
<dbReference type="SUPFAM" id="SSF88659">
    <property type="entry name" value="Sigma3 and sigma4 domains of RNA polymerase sigma factors"/>
    <property type="match status" value="1"/>
</dbReference>
<evidence type="ECO:0000256" key="3">
    <source>
        <dbReference type="ARBA" id="ARBA00023082"/>
    </source>
</evidence>
<keyword evidence="8" id="KW-1185">Reference proteome</keyword>
<feature type="domain" description="RNA polymerase sigma-70 region 2" evidence="5">
    <location>
        <begin position="27"/>
        <end position="92"/>
    </location>
</feature>
<protein>
    <submittedName>
        <fullName evidence="7">RNA polymerase sigma-70 factor (ECF subfamily)</fullName>
    </submittedName>
</protein>
<evidence type="ECO:0000259" key="5">
    <source>
        <dbReference type="Pfam" id="PF04542"/>
    </source>
</evidence>
<dbReference type="InterPro" id="IPR013249">
    <property type="entry name" value="RNA_pol_sigma70_r4_t2"/>
</dbReference>
<dbReference type="Pfam" id="PF08281">
    <property type="entry name" value="Sigma70_r4_2"/>
    <property type="match status" value="1"/>
</dbReference>
<comment type="similarity">
    <text evidence="1">Belongs to the sigma-70 factor family. ECF subfamily.</text>
</comment>
<keyword evidence="4" id="KW-0804">Transcription</keyword>
<sequence>MTSNGSHTDNILFQRIAQGDESAFEELFLRYVPRISPVIIQITGTEAMLKDIVQEVFLQLWINRERLPEVREPDNWIFKMVYNRSYSWVRKQVVRDRHQQSAIGEQEASGWEDPEAWFSFEETALILQQAIATLSPQARRIFHLKETGSKIQEIAAEAGISVDGVKKSLYRSAQQIKAYLAERGISLPLFLLVWWLEK</sequence>
<dbReference type="Gene3D" id="1.10.1740.10">
    <property type="match status" value="1"/>
</dbReference>
<feature type="domain" description="RNA polymerase sigma factor 70 region 4 type 2" evidence="6">
    <location>
        <begin position="126"/>
        <end position="173"/>
    </location>
</feature>
<accession>A0A4V2EZ67</accession>
<dbReference type="Gene3D" id="1.10.10.10">
    <property type="entry name" value="Winged helix-like DNA-binding domain superfamily/Winged helix DNA-binding domain"/>
    <property type="match status" value="1"/>
</dbReference>
<dbReference type="InterPro" id="IPR007627">
    <property type="entry name" value="RNA_pol_sigma70_r2"/>
</dbReference>
<evidence type="ECO:0000313" key="8">
    <source>
        <dbReference type="Proteomes" id="UP000293874"/>
    </source>
</evidence>
<dbReference type="NCBIfam" id="TIGR02937">
    <property type="entry name" value="sigma70-ECF"/>
    <property type="match status" value="1"/>
</dbReference>
<organism evidence="7 8">
    <name type="scientific">Pseudobacter ginsenosidimutans</name>
    <dbReference type="NCBI Taxonomy" id="661488"/>
    <lineage>
        <taxon>Bacteria</taxon>
        <taxon>Pseudomonadati</taxon>
        <taxon>Bacteroidota</taxon>
        <taxon>Chitinophagia</taxon>
        <taxon>Chitinophagales</taxon>
        <taxon>Chitinophagaceae</taxon>
        <taxon>Pseudobacter</taxon>
    </lineage>
</organism>
<dbReference type="PANTHER" id="PTHR43133">
    <property type="entry name" value="RNA POLYMERASE ECF-TYPE SIGMA FACTO"/>
    <property type="match status" value="1"/>
</dbReference>